<comment type="subcellular location">
    <subcellularLocation>
        <location evidence="1">Cell membrane</location>
        <topology evidence="1">Multi-pass membrane protein</topology>
    </subcellularLocation>
</comment>
<evidence type="ECO:0000256" key="1">
    <source>
        <dbReference type="ARBA" id="ARBA00004651"/>
    </source>
</evidence>
<dbReference type="InterPro" id="IPR002797">
    <property type="entry name" value="Polysacc_synth"/>
</dbReference>
<dbReference type="PANTHER" id="PTHR30250">
    <property type="entry name" value="PST FAMILY PREDICTED COLANIC ACID TRANSPORTER"/>
    <property type="match status" value="1"/>
</dbReference>
<keyword evidence="5 6" id="KW-0472">Membrane</keyword>
<name>A0A849L222_9RHOB</name>
<feature type="transmembrane region" description="Helical" evidence="6">
    <location>
        <begin position="33"/>
        <end position="52"/>
    </location>
</feature>
<feature type="transmembrane region" description="Helical" evidence="6">
    <location>
        <begin position="101"/>
        <end position="119"/>
    </location>
</feature>
<accession>A0A849L222</accession>
<organism evidence="7 8">
    <name type="scientific">Halovulum dunhuangense</name>
    <dbReference type="NCBI Taxonomy" id="1505036"/>
    <lineage>
        <taxon>Bacteria</taxon>
        <taxon>Pseudomonadati</taxon>
        <taxon>Pseudomonadota</taxon>
        <taxon>Alphaproteobacteria</taxon>
        <taxon>Rhodobacterales</taxon>
        <taxon>Paracoccaceae</taxon>
        <taxon>Halovulum</taxon>
    </lineage>
</organism>
<evidence type="ECO:0000256" key="6">
    <source>
        <dbReference type="SAM" id="Phobius"/>
    </source>
</evidence>
<dbReference type="GO" id="GO:0005886">
    <property type="term" value="C:plasma membrane"/>
    <property type="evidence" value="ECO:0007669"/>
    <property type="project" value="UniProtKB-SubCell"/>
</dbReference>
<evidence type="ECO:0000313" key="7">
    <source>
        <dbReference type="EMBL" id="NNU80300.1"/>
    </source>
</evidence>
<sequence length="469" mass="48039">MSWFFLSRLASAGIMLLVLVLLTRILGPVGFGLYNMLTVAATIAFGVLFAWLRIGIIRFHAASDFGGRAFGIALGAGLVVIFALVAVMAAAALWLEGAPRALLLAGAAYCLAHAGHEVAIAGLRVRREGPAFAAVLLARPLLGALLVMALVLAGGGAVAAVLGMALGAGLAALWPLGRLVRALGRPALPTRAQLRAMLSFGVPLGIVASGSMIFVLISQLVLSRMVGLAEVGAFAAAQTIALRAIAMPMMTLAMSADATIFELYEREGGPATRTALERYVSVLLLVSVPVTAVIALSGDTLARLLFAGGFEAEVARHMPPLALAAFLTGLQGAYFGFSFTIGRRSGLQLKMMAGLAALHGLVSLVLVAALGGIGASVGALVTGGAGLAVFVVMGARVHRMSLPGGEFRKMALAVLAAAPFLLGADRVAGPWLAFGLIGCGLLVFALALLVQAHDGILLAGRRLRARMGV</sequence>
<evidence type="ECO:0000313" key="8">
    <source>
        <dbReference type="Proteomes" id="UP000572377"/>
    </source>
</evidence>
<dbReference type="AlphaFoldDB" id="A0A849L222"/>
<comment type="caution">
    <text evidence="7">The sequence shown here is derived from an EMBL/GenBank/DDBJ whole genome shotgun (WGS) entry which is preliminary data.</text>
</comment>
<reference evidence="7 8" key="1">
    <citation type="submission" date="2020-05" db="EMBL/GenBank/DDBJ databases">
        <title>Gimesia benthica sp. nov., a novel planctomycete isolated from a deep-sea water sample of the Northwest Indian Ocean.</title>
        <authorList>
            <person name="Wang J."/>
            <person name="Ruan C."/>
            <person name="Song L."/>
            <person name="Zhu Y."/>
            <person name="Li A."/>
            <person name="Zheng X."/>
            <person name="Wang L."/>
            <person name="Lu Z."/>
            <person name="Huang Y."/>
            <person name="Du W."/>
            <person name="Zhou Y."/>
            <person name="Huang L."/>
            <person name="Dai X."/>
        </authorList>
    </citation>
    <scope>NUCLEOTIDE SEQUENCE [LARGE SCALE GENOMIC DNA]</scope>
    <source>
        <strain evidence="7 8">YYQ-30</strain>
    </source>
</reference>
<protein>
    <submittedName>
        <fullName evidence="7">Oligosaccharide flippase family protein</fullName>
    </submittedName>
</protein>
<feature type="transmembrane region" description="Helical" evidence="6">
    <location>
        <begin position="9"/>
        <end position="27"/>
    </location>
</feature>
<keyword evidence="2" id="KW-1003">Cell membrane</keyword>
<evidence type="ECO:0000256" key="4">
    <source>
        <dbReference type="ARBA" id="ARBA00022989"/>
    </source>
</evidence>
<evidence type="ECO:0000256" key="2">
    <source>
        <dbReference type="ARBA" id="ARBA00022475"/>
    </source>
</evidence>
<proteinExistence type="predicted"/>
<feature type="transmembrane region" description="Helical" evidence="6">
    <location>
        <begin position="276"/>
        <end position="298"/>
    </location>
</feature>
<feature type="transmembrane region" description="Helical" evidence="6">
    <location>
        <begin position="318"/>
        <end position="339"/>
    </location>
</feature>
<feature type="transmembrane region" description="Helical" evidence="6">
    <location>
        <begin position="131"/>
        <end position="151"/>
    </location>
</feature>
<feature type="transmembrane region" description="Helical" evidence="6">
    <location>
        <begin position="377"/>
        <end position="395"/>
    </location>
</feature>
<feature type="transmembrane region" description="Helical" evidence="6">
    <location>
        <begin position="430"/>
        <end position="452"/>
    </location>
</feature>
<dbReference type="Proteomes" id="UP000572377">
    <property type="component" value="Unassembled WGS sequence"/>
</dbReference>
<dbReference type="InterPro" id="IPR050833">
    <property type="entry name" value="Poly_Biosynth_Transport"/>
</dbReference>
<dbReference type="EMBL" id="JABFBC010000001">
    <property type="protein sequence ID" value="NNU80300.1"/>
    <property type="molecule type" value="Genomic_DNA"/>
</dbReference>
<keyword evidence="8" id="KW-1185">Reference proteome</keyword>
<feature type="transmembrane region" description="Helical" evidence="6">
    <location>
        <begin position="157"/>
        <end position="176"/>
    </location>
</feature>
<gene>
    <name evidence="7" type="ORF">HMH01_07585</name>
</gene>
<feature type="transmembrane region" description="Helical" evidence="6">
    <location>
        <begin position="197"/>
        <end position="220"/>
    </location>
</feature>
<evidence type="ECO:0000256" key="5">
    <source>
        <dbReference type="ARBA" id="ARBA00023136"/>
    </source>
</evidence>
<keyword evidence="3 6" id="KW-0812">Transmembrane</keyword>
<evidence type="ECO:0000256" key="3">
    <source>
        <dbReference type="ARBA" id="ARBA00022692"/>
    </source>
</evidence>
<feature type="transmembrane region" description="Helical" evidence="6">
    <location>
        <begin position="72"/>
        <end position="95"/>
    </location>
</feature>
<dbReference type="RefSeq" id="WP_171323944.1">
    <property type="nucleotide sequence ID" value="NZ_JABFBC010000001.1"/>
</dbReference>
<dbReference type="PANTHER" id="PTHR30250:SF31">
    <property type="entry name" value="INNER MEMBRANE PROTEIN YGHQ"/>
    <property type="match status" value="1"/>
</dbReference>
<dbReference type="Pfam" id="PF01943">
    <property type="entry name" value="Polysacc_synt"/>
    <property type="match status" value="1"/>
</dbReference>
<keyword evidence="4 6" id="KW-1133">Transmembrane helix</keyword>